<sequence length="201" mass="20957">MTSLAGRSVGVIALLGCLILFAVCFSSTTKNRGALLASANSSATTAAEEADSPSPLLLSSVEQPTHAVDADNLPLALPSGTSSVSDGTDRQEYPYRFAEGVNGTYSFKKITGPAQPAPVAPGPSQAAMFVPLLTVKRPPSPSEDPGYAAHAASRPVIGGVYRSPYHEATCDVNLDPCETMRDTSLLHIADDDANRPPINFL</sequence>
<reference evidence="3" key="1">
    <citation type="submission" date="2015-09" db="EMBL/GenBank/DDBJ databases">
        <authorList>
            <consortium name="Pathogen Informatics"/>
        </authorList>
    </citation>
    <scope>NUCLEOTIDE SEQUENCE [LARGE SCALE GENOMIC DNA]</scope>
    <source>
        <strain evidence="3">Lake Konstanz</strain>
    </source>
</reference>
<dbReference type="AlphaFoldDB" id="A0A0S4KG79"/>
<dbReference type="Proteomes" id="UP000051952">
    <property type="component" value="Unassembled WGS sequence"/>
</dbReference>
<dbReference type="EMBL" id="CYKH01001432">
    <property type="protein sequence ID" value="CUI14610.1"/>
    <property type="molecule type" value="Genomic_DNA"/>
</dbReference>
<protein>
    <submittedName>
        <fullName evidence="2">Membrane-associated protein, putative</fullName>
    </submittedName>
</protein>
<feature type="non-terminal residue" evidence="2">
    <location>
        <position position="201"/>
    </location>
</feature>
<keyword evidence="3" id="KW-1185">Reference proteome</keyword>
<feature type="region of interest" description="Disordered" evidence="1">
    <location>
        <begin position="70"/>
        <end position="90"/>
    </location>
</feature>
<proteinExistence type="predicted"/>
<gene>
    <name evidence="2" type="ORF">BSAL_08395</name>
</gene>
<name>A0A0S4KG79_BODSA</name>
<organism evidence="2 3">
    <name type="scientific">Bodo saltans</name>
    <name type="common">Flagellated protozoan</name>
    <dbReference type="NCBI Taxonomy" id="75058"/>
    <lineage>
        <taxon>Eukaryota</taxon>
        <taxon>Discoba</taxon>
        <taxon>Euglenozoa</taxon>
        <taxon>Kinetoplastea</taxon>
        <taxon>Metakinetoplastina</taxon>
        <taxon>Eubodonida</taxon>
        <taxon>Bodonidae</taxon>
        <taxon>Bodo</taxon>
    </lineage>
</organism>
<evidence type="ECO:0000313" key="2">
    <source>
        <dbReference type="EMBL" id="CUI14610.1"/>
    </source>
</evidence>
<evidence type="ECO:0000256" key="1">
    <source>
        <dbReference type="SAM" id="MobiDB-lite"/>
    </source>
</evidence>
<dbReference type="VEuPathDB" id="TriTrypDB:BSAL_08395"/>
<evidence type="ECO:0000313" key="3">
    <source>
        <dbReference type="Proteomes" id="UP000051952"/>
    </source>
</evidence>
<accession>A0A0S4KG79</accession>